<evidence type="ECO:0000313" key="3">
    <source>
        <dbReference type="Proteomes" id="UP000297776"/>
    </source>
</evidence>
<feature type="transmembrane region" description="Helical" evidence="1">
    <location>
        <begin position="330"/>
        <end position="352"/>
    </location>
</feature>
<keyword evidence="3" id="KW-1185">Reference proteome</keyword>
<dbReference type="Proteomes" id="UP000297776">
    <property type="component" value="Unassembled WGS sequence"/>
</dbReference>
<dbReference type="EMBL" id="SORX01000001">
    <property type="protein sequence ID" value="TFE03995.1"/>
    <property type="molecule type" value="Genomic_DNA"/>
</dbReference>
<feature type="transmembrane region" description="Helical" evidence="1">
    <location>
        <begin position="21"/>
        <end position="40"/>
    </location>
</feature>
<name>A0A4Y8LSS0_9BACL</name>
<protein>
    <recommendedName>
        <fullName evidence="4">Glucosyl transferase GtrII</fullName>
    </recommendedName>
</protein>
<evidence type="ECO:0008006" key="4">
    <source>
        <dbReference type="Google" id="ProtNLM"/>
    </source>
</evidence>
<feature type="transmembrane region" description="Helical" evidence="1">
    <location>
        <begin position="105"/>
        <end position="127"/>
    </location>
</feature>
<evidence type="ECO:0000313" key="2">
    <source>
        <dbReference type="EMBL" id="TFE03995.1"/>
    </source>
</evidence>
<comment type="caution">
    <text evidence="2">The sequence shown here is derived from an EMBL/GenBank/DDBJ whole genome shotgun (WGS) entry which is preliminary data.</text>
</comment>
<gene>
    <name evidence="2" type="ORF">E2626_01315</name>
</gene>
<keyword evidence="1" id="KW-0812">Transmembrane</keyword>
<dbReference type="OrthoDB" id="1700445at2"/>
<sequence>MPEDLLKWMKSNFKKEWKISFLAAAIIGFLTHMYVMTNTLPNHDGLINVYNTQEKFVSGRFFLSPLAGISSYFELPWLIGALSILYLALTAVFVTMLFDLKKTTSIIIAAGMVATFPTVGATFSYMFTADGYMLANLLTVISLVVAKKWRFGFIPGAIIFFVSVGTYQANLTMLLVFAGVYLIKELLRKDSTVKEFFVYLMRFSGVAALGMGLYFALFKIYQTFFAGQITNYQGLNEVGAGGESLRVTLGKIKDSGMEFFFHGLVTDSFPRLFSLLNVGFFILLAAGLILAVVHNKTYTQPIKIALLAGSLSALPFLTYLLYFVSPGVTYHMLMVMAISAIYMLPVIIYDQMNFAGRTPLMAKAYSWVAVLLVSVIIYNFAVISNIAYFNMNLRYEKSFATMNRILDRMEQTENYDELQQIGIIGAPDIRSNIGIKVWNSIPEMTGAMGDSFLAHPAHMEYMLNTYFGEDFYLIGDYTLDEFKERPEVEEMPVWPEEGSIQLIDNTLILKFSEYE</sequence>
<reference evidence="2 3" key="1">
    <citation type="submission" date="2019-03" db="EMBL/GenBank/DDBJ databases">
        <authorList>
            <person name="Yang Y."/>
        </authorList>
    </citation>
    <scope>NUCLEOTIDE SEQUENCE [LARGE SCALE GENOMIC DNA]</scope>
    <source>
        <strain evidence="2 3">ASL-1</strain>
    </source>
</reference>
<feature type="transmembrane region" description="Helical" evidence="1">
    <location>
        <begin position="364"/>
        <end position="389"/>
    </location>
</feature>
<proteinExistence type="predicted"/>
<feature type="transmembrane region" description="Helical" evidence="1">
    <location>
        <begin position="196"/>
        <end position="217"/>
    </location>
</feature>
<evidence type="ECO:0000256" key="1">
    <source>
        <dbReference type="SAM" id="Phobius"/>
    </source>
</evidence>
<feature type="transmembrane region" description="Helical" evidence="1">
    <location>
        <begin position="272"/>
        <end position="292"/>
    </location>
</feature>
<dbReference type="InterPro" id="IPR025686">
    <property type="entry name" value="Glucos_trans_II"/>
</dbReference>
<dbReference type="Pfam" id="PF14264">
    <property type="entry name" value="Glucos_trans_II"/>
    <property type="match status" value="1"/>
</dbReference>
<dbReference type="AlphaFoldDB" id="A0A4Y8LSS0"/>
<keyword evidence="1" id="KW-0472">Membrane</keyword>
<feature type="transmembrane region" description="Helical" evidence="1">
    <location>
        <begin position="75"/>
        <end position="98"/>
    </location>
</feature>
<accession>A0A4Y8LSS0</accession>
<organism evidence="2 3">
    <name type="scientific">Jeotgalibacillus salarius</name>
    <dbReference type="NCBI Taxonomy" id="546023"/>
    <lineage>
        <taxon>Bacteria</taxon>
        <taxon>Bacillati</taxon>
        <taxon>Bacillota</taxon>
        <taxon>Bacilli</taxon>
        <taxon>Bacillales</taxon>
        <taxon>Caryophanaceae</taxon>
        <taxon>Jeotgalibacillus</taxon>
    </lineage>
</organism>
<feature type="transmembrane region" description="Helical" evidence="1">
    <location>
        <begin position="304"/>
        <end position="324"/>
    </location>
</feature>
<dbReference type="RefSeq" id="WP_134378843.1">
    <property type="nucleotide sequence ID" value="NZ_SORX01000001.1"/>
</dbReference>
<keyword evidence="1" id="KW-1133">Transmembrane helix</keyword>
<feature type="transmembrane region" description="Helical" evidence="1">
    <location>
        <begin position="157"/>
        <end position="184"/>
    </location>
</feature>